<evidence type="ECO:0000313" key="1">
    <source>
        <dbReference type="EMBL" id="GAG46038.1"/>
    </source>
</evidence>
<gene>
    <name evidence="1" type="ORF">S01H1_78479</name>
</gene>
<accession>X0YBG1</accession>
<protein>
    <submittedName>
        <fullName evidence="1">Uncharacterized protein</fullName>
    </submittedName>
</protein>
<reference evidence="1" key="1">
    <citation type="journal article" date="2014" name="Front. Microbiol.">
        <title>High frequency of phylogenetically diverse reductive dehalogenase-homologous genes in deep subseafloor sedimentary metagenomes.</title>
        <authorList>
            <person name="Kawai M."/>
            <person name="Futagami T."/>
            <person name="Toyoda A."/>
            <person name="Takaki Y."/>
            <person name="Nishi S."/>
            <person name="Hori S."/>
            <person name="Arai W."/>
            <person name="Tsubouchi T."/>
            <person name="Morono Y."/>
            <person name="Uchiyama I."/>
            <person name="Ito T."/>
            <person name="Fujiyama A."/>
            <person name="Inagaki F."/>
            <person name="Takami H."/>
        </authorList>
    </citation>
    <scope>NUCLEOTIDE SEQUENCE</scope>
    <source>
        <strain evidence="1">Expedition CK06-06</strain>
    </source>
</reference>
<proteinExistence type="predicted"/>
<dbReference type="EMBL" id="BARS01052822">
    <property type="protein sequence ID" value="GAG46038.1"/>
    <property type="molecule type" value="Genomic_DNA"/>
</dbReference>
<sequence>RSDRYHAYNFQNRKPKPGTLYEDIKDNWPNLTILQILKLQNDDALERRTLFDGKQTITLHESLNGVLKKQQKRVDIFKLETEDSLAGLTWTIPHRQIMSGSSQMKRDIQLLPKDPNRPGLVGFRFLEFAQTDDYWFDPNKDYILIEYVSRQQGSHPFLRTIVTKTGRTPDGKWYPKVIRTKSIHLNSQGKTQSQSWEKHILLNTSPTFKEGIFDASSLTE</sequence>
<organism evidence="1">
    <name type="scientific">marine sediment metagenome</name>
    <dbReference type="NCBI Taxonomy" id="412755"/>
    <lineage>
        <taxon>unclassified sequences</taxon>
        <taxon>metagenomes</taxon>
        <taxon>ecological metagenomes</taxon>
    </lineage>
</organism>
<dbReference type="AlphaFoldDB" id="X0YBG1"/>
<feature type="non-terminal residue" evidence="1">
    <location>
        <position position="1"/>
    </location>
</feature>
<name>X0YBG1_9ZZZZ</name>
<comment type="caution">
    <text evidence="1">The sequence shown here is derived from an EMBL/GenBank/DDBJ whole genome shotgun (WGS) entry which is preliminary data.</text>
</comment>